<sequence>MISPAAVSSTAAFVKNVLPSVIGLSQRVTAAQLAARLVPAVNVLRGGADTPTGLGPVLQRSGRTTAYECL</sequence>
<evidence type="ECO:0000313" key="2">
    <source>
        <dbReference type="Proteomes" id="UP001501584"/>
    </source>
</evidence>
<reference evidence="1 2" key="1">
    <citation type="journal article" date="2019" name="Int. J. Syst. Evol. Microbiol.">
        <title>The Global Catalogue of Microorganisms (GCM) 10K type strain sequencing project: providing services to taxonomists for standard genome sequencing and annotation.</title>
        <authorList>
            <consortium name="The Broad Institute Genomics Platform"/>
            <consortium name="The Broad Institute Genome Sequencing Center for Infectious Disease"/>
            <person name="Wu L."/>
            <person name="Ma J."/>
        </authorList>
    </citation>
    <scope>NUCLEOTIDE SEQUENCE [LARGE SCALE GENOMIC DNA]</scope>
    <source>
        <strain evidence="1 2">JCM 6238</strain>
    </source>
</reference>
<organism evidence="1 2">
    <name type="scientific">Glycomyces rutgersensis</name>
    <dbReference type="NCBI Taxonomy" id="58115"/>
    <lineage>
        <taxon>Bacteria</taxon>
        <taxon>Bacillati</taxon>
        <taxon>Actinomycetota</taxon>
        <taxon>Actinomycetes</taxon>
        <taxon>Glycomycetales</taxon>
        <taxon>Glycomycetaceae</taxon>
        <taxon>Glycomyces</taxon>
    </lineage>
</organism>
<accession>A0ABN3FRW4</accession>
<evidence type="ECO:0000313" key="1">
    <source>
        <dbReference type="EMBL" id="GAA2336230.1"/>
    </source>
</evidence>
<dbReference type="EMBL" id="BAAASX010000004">
    <property type="protein sequence ID" value="GAA2336230.1"/>
    <property type="molecule type" value="Genomic_DNA"/>
</dbReference>
<proteinExistence type="predicted"/>
<gene>
    <name evidence="1" type="ORF">GCM10010403_30390</name>
</gene>
<protein>
    <submittedName>
        <fullName evidence="1">Uncharacterized protein</fullName>
    </submittedName>
</protein>
<keyword evidence="2" id="KW-1185">Reference proteome</keyword>
<comment type="caution">
    <text evidence="1">The sequence shown here is derived from an EMBL/GenBank/DDBJ whole genome shotgun (WGS) entry which is preliminary data.</text>
</comment>
<name>A0ABN3FRW4_9ACTN</name>
<dbReference type="Proteomes" id="UP001501584">
    <property type="component" value="Unassembled WGS sequence"/>
</dbReference>